<proteinExistence type="predicted"/>
<protein>
    <recommendedName>
        <fullName evidence="2">Cyclic lactone autoinducer peptide</fullName>
    </recommendedName>
</protein>
<gene>
    <name evidence="1" type="ORF">CNLFYP112_00886</name>
</gene>
<accession>A0A6N2WFW9</accession>
<reference evidence="1" key="1">
    <citation type="submission" date="2019-11" db="EMBL/GenBank/DDBJ databases">
        <authorList>
            <person name="Feng L."/>
        </authorList>
    </citation>
    <scope>NUCLEOTIDE SEQUENCE</scope>
    <source>
        <strain evidence="1">CnexileLFYP112</strain>
    </source>
</reference>
<organism evidence="1">
    <name type="scientific">[Clostridium] nexile</name>
    <dbReference type="NCBI Taxonomy" id="29361"/>
    <lineage>
        <taxon>Bacteria</taxon>
        <taxon>Bacillati</taxon>
        <taxon>Bacillota</taxon>
        <taxon>Clostridia</taxon>
        <taxon>Lachnospirales</taxon>
        <taxon>Lachnospiraceae</taxon>
        <taxon>Tyzzerella</taxon>
    </lineage>
</organism>
<evidence type="ECO:0008006" key="2">
    <source>
        <dbReference type="Google" id="ProtNLM"/>
    </source>
</evidence>
<dbReference type="EMBL" id="CACRTG010000046">
    <property type="protein sequence ID" value="VYT39822.1"/>
    <property type="molecule type" value="Genomic_DNA"/>
</dbReference>
<name>A0A6N2WFW9_9FIRM</name>
<sequence>MIEWKKIVRKKIKSVIEKEKGAWPPNCWGMLYEAKRPDKDKNLCDKS</sequence>
<dbReference type="AlphaFoldDB" id="A0A6N2WFW9"/>
<evidence type="ECO:0000313" key="1">
    <source>
        <dbReference type="EMBL" id="VYT39822.1"/>
    </source>
</evidence>